<dbReference type="Proteomes" id="UP001437256">
    <property type="component" value="Unassembled WGS sequence"/>
</dbReference>
<reference evidence="2 3" key="1">
    <citation type="submission" date="2024-05" db="EMBL/GenBank/DDBJ databases">
        <title>A draft genome resource for the thread blight pathogen Marasmius tenuissimus strain MS-2.</title>
        <authorList>
            <person name="Yulfo-Soto G.E."/>
            <person name="Baruah I.K."/>
            <person name="Amoako-Attah I."/>
            <person name="Bukari Y."/>
            <person name="Meinhardt L.W."/>
            <person name="Bailey B.A."/>
            <person name="Cohen S.P."/>
        </authorList>
    </citation>
    <scope>NUCLEOTIDE SEQUENCE [LARGE SCALE GENOMIC DNA]</scope>
    <source>
        <strain evidence="2 3">MS-2</strain>
    </source>
</reference>
<evidence type="ECO:0000313" key="3">
    <source>
        <dbReference type="Proteomes" id="UP001437256"/>
    </source>
</evidence>
<evidence type="ECO:0000256" key="1">
    <source>
        <dbReference type="SAM" id="MobiDB-lite"/>
    </source>
</evidence>
<feature type="compositionally biased region" description="Polar residues" evidence="1">
    <location>
        <begin position="102"/>
        <end position="113"/>
    </location>
</feature>
<sequence length="178" mass="20282">MAPYALRLRGKSMNGVRRPRASRHDKRHEFKLQHRLLFFIKKFGIGFREWDDELEGEIISAVYERFPSLEDARNDTLNLLRKEIHKKKKRHSQRLGIGNGPMFQSSEGASDEQQPVPGPQDPPAIIDVISRRSIDADVPMLEADSAEDLGNTREETSHALVLYSGTLVQAIQQPTVRL</sequence>
<proteinExistence type="predicted"/>
<dbReference type="EMBL" id="JBBXMP010000103">
    <property type="protein sequence ID" value="KAL0062498.1"/>
    <property type="molecule type" value="Genomic_DNA"/>
</dbReference>
<feature type="region of interest" description="Disordered" evidence="1">
    <location>
        <begin position="88"/>
        <end position="122"/>
    </location>
</feature>
<name>A0ABR2ZM79_9AGAR</name>
<gene>
    <name evidence="2" type="ORF">AAF712_010631</name>
</gene>
<evidence type="ECO:0000313" key="2">
    <source>
        <dbReference type="EMBL" id="KAL0062498.1"/>
    </source>
</evidence>
<comment type="caution">
    <text evidence="2">The sequence shown here is derived from an EMBL/GenBank/DDBJ whole genome shotgun (WGS) entry which is preliminary data.</text>
</comment>
<protein>
    <submittedName>
        <fullName evidence="2">Uncharacterized protein</fullName>
    </submittedName>
</protein>
<accession>A0ABR2ZM79</accession>
<keyword evidence="3" id="KW-1185">Reference proteome</keyword>
<organism evidence="2 3">
    <name type="scientific">Marasmius tenuissimus</name>
    <dbReference type="NCBI Taxonomy" id="585030"/>
    <lineage>
        <taxon>Eukaryota</taxon>
        <taxon>Fungi</taxon>
        <taxon>Dikarya</taxon>
        <taxon>Basidiomycota</taxon>
        <taxon>Agaricomycotina</taxon>
        <taxon>Agaricomycetes</taxon>
        <taxon>Agaricomycetidae</taxon>
        <taxon>Agaricales</taxon>
        <taxon>Marasmiineae</taxon>
        <taxon>Marasmiaceae</taxon>
        <taxon>Marasmius</taxon>
    </lineage>
</organism>